<proteinExistence type="inferred from homology"/>
<dbReference type="SUPFAM" id="SSF56112">
    <property type="entry name" value="Protein kinase-like (PK-like)"/>
    <property type="match status" value="1"/>
</dbReference>
<name>A0ABR2K4E4_9EUKA</name>
<keyword evidence="4" id="KW-0808">Transferase</keyword>
<feature type="coiled-coil region" evidence="5">
    <location>
        <begin position="328"/>
        <end position="355"/>
    </location>
</feature>
<evidence type="ECO:0000313" key="8">
    <source>
        <dbReference type="Proteomes" id="UP001470230"/>
    </source>
</evidence>
<dbReference type="Pfam" id="PF00069">
    <property type="entry name" value="Pkinase"/>
    <property type="match status" value="1"/>
</dbReference>
<protein>
    <recommendedName>
        <fullName evidence="6">Protein kinase domain-containing protein</fullName>
    </recommendedName>
</protein>
<dbReference type="InterPro" id="IPR017441">
    <property type="entry name" value="Protein_kinase_ATP_BS"/>
</dbReference>
<keyword evidence="4" id="KW-0723">Serine/threonine-protein kinase</keyword>
<dbReference type="InterPro" id="IPR011009">
    <property type="entry name" value="Kinase-like_dom_sf"/>
</dbReference>
<evidence type="ECO:0000256" key="1">
    <source>
        <dbReference type="ARBA" id="ARBA00022741"/>
    </source>
</evidence>
<dbReference type="PANTHER" id="PTHR24346:SF30">
    <property type="entry name" value="MATERNAL EMBRYONIC LEUCINE ZIPPER KINASE"/>
    <property type="match status" value="1"/>
</dbReference>
<reference evidence="7 8" key="1">
    <citation type="submission" date="2024-04" db="EMBL/GenBank/DDBJ databases">
        <title>Tritrichomonas musculus Genome.</title>
        <authorList>
            <person name="Alves-Ferreira E."/>
            <person name="Grigg M."/>
            <person name="Lorenzi H."/>
            <person name="Galac M."/>
        </authorList>
    </citation>
    <scope>NUCLEOTIDE SEQUENCE [LARGE SCALE GENOMIC DNA]</scope>
    <source>
        <strain evidence="7 8">EAF2021</strain>
    </source>
</reference>
<comment type="similarity">
    <text evidence="4">Belongs to the protein kinase superfamily.</text>
</comment>
<dbReference type="InterPro" id="IPR000719">
    <property type="entry name" value="Prot_kinase_dom"/>
</dbReference>
<feature type="domain" description="Protein kinase" evidence="6">
    <location>
        <begin position="14"/>
        <end position="262"/>
    </location>
</feature>
<dbReference type="InterPro" id="IPR008271">
    <property type="entry name" value="Ser/Thr_kinase_AS"/>
</dbReference>
<keyword evidence="8" id="KW-1185">Reference proteome</keyword>
<dbReference type="EMBL" id="JAPFFF010000008">
    <property type="protein sequence ID" value="KAK8884945.1"/>
    <property type="molecule type" value="Genomic_DNA"/>
</dbReference>
<dbReference type="PROSITE" id="PS50011">
    <property type="entry name" value="PROTEIN_KINASE_DOM"/>
    <property type="match status" value="1"/>
</dbReference>
<dbReference type="PROSITE" id="PS00107">
    <property type="entry name" value="PROTEIN_KINASE_ATP"/>
    <property type="match status" value="1"/>
</dbReference>
<keyword evidence="2 3" id="KW-0067">ATP-binding</keyword>
<evidence type="ECO:0000256" key="2">
    <source>
        <dbReference type="ARBA" id="ARBA00022840"/>
    </source>
</evidence>
<feature type="binding site" evidence="3">
    <location>
        <position position="43"/>
    </location>
    <ligand>
        <name>ATP</name>
        <dbReference type="ChEBI" id="CHEBI:30616"/>
    </ligand>
</feature>
<dbReference type="PANTHER" id="PTHR24346">
    <property type="entry name" value="MAP/MICROTUBULE AFFINITY-REGULATING KINASE"/>
    <property type="match status" value="1"/>
</dbReference>
<keyword evidence="5" id="KW-0175">Coiled coil</keyword>
<keyword evidence="4" id="KW-0418">Kinase</keyword>
<evidence type="ECO:0000256" key="4">
    <source>
        <dbReference type="RuleBase" id="RU000304"/>
    </source>
</evidence>
<comment type="caution">
    <text evidence="7">The sequence shown here is derived from an EMBL/GenBank/DDBJ whole genome shotgun (WGS) entry which is preliminary data.</text>
</comment>
<organism evidence="7 8">
    <name type="scientific">Tritrichomonas musculus</name>
    <dbReference type="NCBI Taxonomy" id="1915356"/>
    <lineage>
        <taxon>Eukaryota</taxon>
        <taxon>Metamonada</taxon>
        <taxon>Parabasalia</taxon>
        <taxon>Tritrichomonadida</taxon>
        <taxon>Tritrichomonadidae</taxon>
        <taxon>Tritrichomonas</taxon>
    </lineage>
</organism>
<accession>A0ABR2K4E4</accession>
<keyword evidence="1 3" id="KW-0547">Nucleotide-binding</keyword>
<evidence type="ECO:0000256" key="3">
    <source>
        <dbReference type="PROSITE-ProRule" id="PRU10141"/>
    </source>
</evidence>
<dbReference type="SMART" id="SM00220">
    <property type="entry name" value="S_TKc"/>
    <property type="match status" value="1"/>
</dbReference>
<evidence type="ECO:0000259" key="6">
    <source>
        <dbReference type="PROSITE" id="PS50011"/>
    </source>
</evidence>
<gene>
    <name evidence="7" type="ORF">M9Y10_044068</name>
</gene>
<dbReference type="Gene3D" id="1.10.510.10">
    <property type="entry name" value="Transferase(Phosphotransferase) domain 1"/>
    <property type="match status" value="1"/>
</dbReference>
<evidence type="ECO:0000313" key="7">
    <source>
        <dbReference type="EMBL" id="KAK8884945.1"/>
    </source>
</evidence>
<sequence length="425" mass="48721">MDYSFIDEIPQTLFTNIQEVGSGAFSDIFSAIHIPTNTKVALKVSLKCRNEKELKLFKQEIAINRSLHHPFICKYFTDIETEHLKIIVMELIEGVSLLNYVNKMHGLPLQESLNLFTELVIALEYLHNEVRVSHRDLKFENIMIDKYNHIRLIDFGFSSDNSIMSTCCGSIPYCAPEILMGQKYTKASDIWSLGIILYALIDGNLPFYHPHIGTLAAIICENEVEFTANFHNSQVQDLILKMLKKDPEQRITIDEIKKHPSLSQQKLLQINYKQLFQPYTENSSSQKFDNNENVLSKSSICIQFGTGQQKYPLLKEISSSNAAKIAQSNIKENNLKESTNDIDELIKKRKDFSMNLHKLIETALSNTSTQKCIILRSALSNNFGSHLGCRRINCKRNNPYRMKKSPVLQPNVNNNQKLLLEKNVF</sequence>
<dbReference type="Proteomes" id="UP001470230">
    <property type="component" value="Unassembled WGS sequence"/>
</dbReference>
<evidence type="ECO:0000256" key="5">
    <source>
        <dbReference type="SAM" id="Coils"/>
    </source>
</evidence>
<dbReference type="PROSITE" id="PS00108">
    <property type="entry name" value="PROTEIN_KINASE_ST"/>
    <property type="match status" value="1"/>
</dbReference>